<dbReference type="CDD" id="cd18186">
    <property type="entry name" value="BTB_POZ_ZBTB_KLHL-like"/>
    <property type="match status" value="1"/>
</dbReference>
<dbReference type="Gene3D" id="3.30.710.10">
    <property type="entry name" value="Potassium Channel Kv1.1, Chain A"/>
    <property type="match status" value="1"/>
</dbReference>
<dbReference type="PANTHER" id="PTHR24410">
    <property type="entry name" value="HL07962P-RELATED"/>
    <property type="match status" value="1"/>
</dbReference>
<evidence type="ECO:0000313" key="3">
    <source>
        <dbReference type="Proteomes" id="UP000479190"/>
    </source>
</evidence>
<protein>
    <recommendedName>
        <fullName evidence="1">BTB domain-containing protein</fullName>
    </recommendedName>
</protein>
<dbReference type="EMBL" id="CADCXV010000335">
    <property type="protein sequence ID" value="CAB0029644.1"/>
    <property type="molecule type" value="Genomic_DNA"/>
</dbReference>
<name>A0A6H5HXZ0_9HYME</name>
<dbReference type="SMART" id="SM00225">
    <property type="entry name" value="BTB"/>
    <property type="match status" value="1"/>
</dbReference>
<feature type="domain" description="BTB" evidence="1">
    <location>
        <begin position="195"/>
        <end position="259"/>
    </location>
</feature>
<organism evidence="2 3">
    <name type="scientific">Trichogramma brassicae</name>
    <dbReference type="NCBI Taxonomy" id="86971"/>
    <lineage>
        <taxon>Eukaryota</taxon>
        <taxon>Metazoa</taxon>
        <taxon>Ecdysozoa</taxon>
        <taxon>Arthropoda</taxon>
        <taxon>Hexapoda</taxon>
        <taxon>Insecta</taxon>
        <taxon>Pterygota</taxon>
        <taxon>Neoptera</taxon>
        <taxon>Endopterygota</taxon>
        <taxon>Hymenoptera</taxon>
        <taxon>Apocrita</taxon>
        <taxon>Proctotrupomorpha</taxon>
        <taxon>Chalcidoidea</taxon>
        <taxon>Trichogrammatidae</taxon>
        <taxon>Trichogramma</taxon>
    </lineage>
</organism>
<dbReference type="SUPFAM" id="SSF54695">
    <property type="entry name" value="POZ domain"/>
    <property type="match status" value="1"/>
</dbReference>
<dbReference type="Proteomes" id="UP000479190">
    <property type="component" value="Unassembled WGS sequence"/>
</dbReference>
<dbReference type="Pfam" id="PF00651">
    <property type="entry name" value="BTB"/>
    <property type="match status" value="1"/>
</dbReference>
<dbReference type="PROSITE" id="PS50097">
    <property type="entry name" value="BTB"/>
    <property type="match status" value="1"/>
</dbReference>
<evidence type="ECO:0000259" key="1">
    <source>
        <dbReference type="PROSITE" id="PS50097"/>
    </source>
</evidence>
<evidence type="ECO:0000313" key="2">
    <source>
        <dbReference type="EMBL" id="CAB0029644.1"/>
    </source>
</evidence>
<dbReference type="InterPro" id="IPR051481">
    <property type="entry name" value="BTB-POZ/Galectin-3-binding"/>
</dbReference>
<dbReference type="OrthoDB" id="6423930at2759"/>
<reference evidence="2 3" key="1">
    <citation type="submission" date="2020-02" db="EMBL/GenBank/DDBJ databases">
        <authorList>
            <person name="Ferguson B K."/>
        </authorList>
    </citation>
    <scope>NUCLEOTIDE SEQUENCE [LARGE SCALE GENOMIC DNA]</scope>
</reference>
<keyword evidence="3" id="KW-1185">Reference proteome</keyword>
<dbReference type="InterPro" id="IPR011333">
    <property type="entry name" value="SKP1/BTB/POZ_sf"/>
</dbReference>
<dbReference type="PANTHER" id="PTHR24410:SF23">
    <property type="entry name" value="BTB DOMAIN-CONTAINING PROTEIN-RELATED"/>
    <property type="match status" value="1"/>
</dbReference>
<gene>
    <name evidence="2" type="ORF">TBRA_LOCUS1673</name>
</gene>
<dbReference type="InterPro" id="IPR000210">
    <property type="entry name" value="BTB/POZ_dom"/>
</dbReference>
<proteinExistence type="predicted"/>
<dbReference type="AlphaFoldDB" id="A0A6H5HXZ0"/>
<accession>A0A6H5HXZ0</accession>
<sequence>MQPECLFTPSSSKQFSVEKSFRESIDFIQKIETEVAGPNEIVDVHVRLQNFAPSAPQRYCIFCQCDHKNLQLSMGLGFRNDAHVVKLDPCLCYVYQVEAWVCVEVENRLFHLNYRNQSMTRNAVTLEFQPFELDCPGLGRYDENTLIKHVCWKISKAKHIYLFDKQRWHMVRDKLGPSYKGLYWKILTNPLESCCDVLVRVGPVSLPAHKTVLCVKSPKLHEYFSLNPEVSEILFTNVYPDVVQVTLKFFYTNELDRLPHGYYGLQLCDLLIRLYYFAKACDFQQLRIACLDHIKFTVTPETAPAFAEVAANERLLMLHQSLQEYIYYFNKVQSLPQPAGVACQ</sequence>